<proteinExistence type="predicted"/>
<comment type="caution">
    <text evidence="1">The sequence shown here is derived from an EMBL/GenBank/DDBJ whole genome shotgun (WGS) entry which is preliminary data.</text>
</comment>
<dbReference type="AlphaFoldDB" id="A0A7W7A0I2"/>
<gene>
    <name evidence="1" type="ORF">GGE60_005873</name>
</gene>
<protein>
    <submittedName>
        <fullName evidence="1">Uncharacterized protein</fullName>
    </submittedName>
</protein>
<dbReference type="RefSeq" id="WP_156765767.1">
    <property type="nucleotide sequence ID" value="NZ_JACIIG010000035.1"/>
</dbReference>
<dbReference type="Proteomes" id="UP000543836">
    <property type="component" value="Unassembled WGS sequence"/>
</dbReference>
<accession>A0A7W7A0I2</accession>
<dbReference type="EMBL" id="JACIIG010000035">
    <property type="protein sequence ID" value="MBB4571707.1"/>
    <property type="molecule type" value="Genomic_DNA"/>
</dbReference>
<sequence length="58" mass="6734">MKPDFVPIFVERFICPISEKTDMILRKIASGDVAARLEKAALLKAFKSERDRPKRFPR</sequence>
<reference evidence="1 2" key="1">
    <citation type="submission" date="2020-08" db="EMBL/GenBank/DDBJ databases">
        <title>Genomic Encyclopedia of Type Strains, Phase IV (KMG-V): Genome sequencing to study the core and pangenomes of soil and plant-associated prokaryotes.</title>
        <authorList>
            <person name="Whitman W."/>
        </authorList>
    </citation>
    <scope>NUCLEOTIDE SEQUENCE [LARGE SCALE GENOMIC DNA]</scope>
    <source>
        <strain evidence="1 2">SEMIA 492</strain>
    </source>
</reference>
<evidence type="ECO:0000313" key="1">
    <source>
        <dbReference type="EMBL" id="MBB4571707.1"/>
    </source>
</evidence>
<keyword evidence="2" id="KW-1185">Reference proteome</keyword>
<name>A0A7W7A0I2_9HYPH</name>
<evidence type="ECO:0000313" key="2">
    <source>
        <dbReference type="Proteomes" id="UP000543836"/>
    </source>
</evidence>
<organism evidence="1 2">
    <name type="scientific">Rhizobium leucaenae</name>
    <dbReference type="NCBI Taxonomy" id="29450"/>
    <lineage>
        <taxon>Bacteria</taxon>
        <taxon>Pseudomonadati</taxon>
        <taxon>Pseudomonadota</taxon>
        <taxon>Alphaproteobacteria</taxon>
        <taxon>Hyphomicrobiales</taxon>
        <taxon>Rhizobiaceae</taxon>
        <taxon>Rhizobium/Agrobacterium group</taxon>
        <taxon>Rhizobium</taxon>
    </lineage>
</organism>